<evidence type="ECO:0000256" key="5">
    <source>
        <dbReference type="HAMAP-Rule" id="MF_00376"/>
    </source>
</evidence>
<sequence length="199" mass="22544">MMFIVGLTGGIGSGKSAAAAFFKQQSIHIEDADQVSRRLVEKDSPVLSQIAAHFGNHILNDDNSLNRRKLREIIFQDKQQRQWLEQLLHPLINKKMLNDLNRASSPYAIMVSPLLLETGQHKLVNRVLVIDTTEEIQIQRVCQRDKQDSDQIEAIIASQLPRAKRLAMADDIIDNSGNLDQLYKNLTSLHQTYLSMVTT</sequence>
<reference evidence="7 8" key="1">
    <citation type="submission" date="2021-04" db="EMBL/GenBank/DDBJ databases">
        <authorList>
            <person name="Pira H."/>
            <person name="Risdian C."/>
            <person name="Wink J."/>
        </authorList>
    </citation>
    <scope>NUCLEOTIDE SEQUENCE [LARGE SCALE GENOMIC DNA]</scope>
    <source>
        <strain evidence="7 8">WH53</strain>
    </source>
</reference>
<keyword evidence="5" id="KW-0963">Cytoplasm</keyword>
<accession>A0ABS5Z862</accession>
<evidence type="ECO:0000256" key="6">
    <source>
        <dbReference type="NCBIfam" id="TIGR00152"/>
    </source>
</evidence>
<dbReference type="InterPro" id="IPR027417">
    <property type="entry name" value="P-loop_NTPase"/>
</dbReference>
<name>A0ABS5Z862_9GAMM</name>
<dbReference type="PANTHER" id="PTHR10695">
    <property type="entry name" value="DEPHOSPHO-COA KINASE-RELATED"/>
    <property type="match status" value="1"/>
</dbReference>
<proteinExistence type="inferred from homology"/>
<keyword evidence="2 5" id="KW-0547">Nucleotide-binding</keyword>
<dbReference type="GO" id="GO:0004140">
    <property type="term" value="F:dephospho-CoA kinase activity"/>
    <property type="evidence" value="ECO:0007669"/>
    <property type="project" value="UniProtKB-EC"/>
</dbReference>
<evidence type="ECO:0000256" key="3">
    <source>
        <dbReference type="ARBA" id="ARBA00022840"/>
    </source>
</evidence>
<dbReference type="NCBIfam" id="TIGR00152">
    <property type="entry name" value="dephospho-CoA kinase"/>
    <property type="match status" value="1"/>
</dbReference>
<comment type="similarity">
    <text evidence="1 5">Belongs to the CoaE family.</text>
</comment>
<dbReference type="Pfam" id="PF01121">
    <property type="entry name" value="CoaE"/>
    <property type="match status" value="1"/>
</dbReference>
<dbReference type="SUPFAM" id="SSF52540">
    <property type="entry name" value="P-loop containing nucleoside triphosphate hydrolases"/>
    <property type="match status" value="1"/>
</dbReference>
<keyword evidence="3 5" id="KW-0067">ATP-binding</keyword>
<organism evidence="7 8">
    <name type="scientific">Zooshikella harenae</name>
    <dbReference type="NCBI Taxonomy" id="2827238"/>
    <lineage>
        <taxon>Bacteria</taxon>
        <taxon>Pseudomonadati</taxon>
        <taxon>Pseudomonadota</taxon>
        <taxon>Gammaproteobacteria</taxon>
        <taxon>Oceanospirillales</taxon>
        <taxon>Zooshikellaceae</taxon>
        <taxon>Zooshikella</taxon>
    </lineage>
</organism>
<gene>
    <name evidence="5 7" type="primary">coaE</name>
    <name evidence="7" type="ORF">KCG35_04140</name>
</gene>
<dbReference type="PANTHER" id="PTHR10695:SF46">
    <property type="entry name" value="BIFUNCTIONAL COENZYME A SYNTHASE-RELATED"/>
    <property type="match status" value="1"/>
</dbReference>
<comment type="caution">
    <text evidence="7">The sequence shown here is derived from an EMBL/GenBank/DDBJ whole genome shotgun (WGS) entry which is preliminary data.</text>
</comment>
<evidence type="ECO:0000256" key="1">
    <source>
        <dbReference type="ARBA" id="ARBA00009018"/>
    </source>
</evidence>
<keyword evidence="4 5" id="KW-0173">Coenzyme A biosynthesis</keyword>
<comment type="catalytic activity">
    <reaction evidence="5">
        <text>3'-dephospho-CoA + ATP = ADP + CoA + H(+)</text>
        <dbReference type="Rhea" id="RHEA:18245"/>
        <dbReference type="ChEBI" id="CHEBI:15378"/>
        <dbReference type="ChEBI" id="CHEBI:30616"/>
        <dbReference type="ChEBI" id="CHEBI:57287"/>
        <dbReference type="ChEBI" id="CHEBI:57328"/>
        <dbReference type="ChEBI" id="CHEBI:456216"/>
        <dbReference type="EC" id="2.7.1.24"/>
    </reaction>
</comment>
<protein>
    <recommendedName>
        <fullName evidence="5 6">Dephospho-CoA kinase</fullName>
        <ecNumber evidence="5 6">2.7.1.24</ecNumber>
    </recommendedName>
    <alternativeName>
        <fullName evidence="5">Dephosphocoenzyme A kinase</fullName>
    </alternativeName>
</protein>
<comment type="pathway">
    <text evidence="5">Cofactor biosynthesis; coenzyme A biosynthesis; CoA from (R)-pantothenate: step 5/5.</text>
</comment>
<keyword evidence="5 7" id="KW-0808">Transferase</keyword>
<dbReference type="EMBL" id="JAGSOY010000005">
    <property type="protein sequence ID" value="MBU2710240.1"/>
    <property type="molecule type" value="Genomic_DNA"/>
</dbReference>
<evidence type="ECO:0000256" key="4">
    <source>
        <dbReference type="ARBA" id="ARBA00022993"/>
    </source>
</evidence>
<feature type="binding site" evidence="5">
    <location>
        <begin position="12"/>
        <end position="17"/>
    </location>
    <ligand>
        <name>ATP</name>
        <dbReference type="ChEBI" id="CHEBI:30616"/>
    </ligand>
</feature>
<dbReference type="Proteomes" id="UP000690515">
    <property type="component" value="Unassembled WGS sequence"/>
</dbReference>
<dbReference type="EC" id="2.7.1.24" evidence="5 6"/>
<comment type="function">
    <text evidence="5">Catalyzes the phosphorylation of the 3'-hydroxyl group of dephosphocoenzyme A to form coenzyme A.</text>
</comment>
<dbReference type="PROSITE" id="PS51219">
    <property type="entry name" value="DPCK"/>
    <property type="match status" value="1"/>
</dbReference>
<dbReference type="Gene3D" id="3.40.50.300">
    <property type="entry name" value="P-loop containing nucleotide triphosphate hydrolases"/>
    <property type="match status" value="1"/>
</dbReference>
<keyword evidence="8" id="KW-1185">Reference proteome</keyword>
<comment type="subcellular location">
    <subcellularLocation>
        <location evidence="5">Cytoplasm</location>
    </subcellularLocation>
</comment>
<dbReference type="CDD" id="cd02022">
    <property type="entry name" value="DPCK"/>
    <property type="match status" value="1"/>
</dbReference>
<keyword evidence="5 7" id="KW-0418">Kinase</keyword>
<evidence type="ECO:0000313" key="8">
    <source>
        <dbReference type="Proteomes" id="UP000690515"/>
    </source>
</evidence>
<dbReference type="InterPro" id="IPR001977">
    <property type="entry name" value="Depp_CoAkinase"/>
</dbReference>
<dbReference type="HAMAP" id="MF_00376">
    <property type="entry name" value="Dephospho_CoA_kinase"/>
    <property type="match status" value="1"/>
</dbReference>
<evidence type="ECO:0000256" key="2">
    <source>
        <dbReference type="ARBA" id="ARBA00022741"/>
    </source>
</evidence>
<evidence type="ECO:0000313" key="7">
    <source>
        <dbReference type="EMBL" id="MBU2710240.1"/>
    </source>
</evidence>